<dbReference type="RefSeq" id="WP_178943292.1">
    <property type="nucleotide sequence ID" value="NZ_JAIWJF010000004.1"/>
</dbReference>
<comment type="caution">
    <text evidence="2">The sequence shown here is derived from an EMBL/GenBank/DDBJ whole genome shotgun (WGS) entry which is preliminary data.</text>
</comment>
<reference evidence="2" key="1">
    <citation type="submission" date="2022-06" db="EMBL/GenBank/DDBJ databases">
        <title>Antifungal cultures and metabolites of lactic acid bacteria for use in dairy fermentations.</title>
        <authorList>
            <person name="Zhao Z."/>
            <person name="Gaenzle M."/>
        </authorList>
    </citation>
    <scope>NUCLEOTIDE SEQUENCE</scope>
    <source>
        <strain evidence="2">FUA3126</strain>
    </source>
</reference>
<evidence type="ECO:0000313" key="2">
    <source>
        <dbReference type="EMBL" id="MDF9914235.1"/>
    </source>
</evidence>
<feature type="transmembrane region" description="Helical" evidence="1">
    <location>
        <begin position="50"/>
        <end position="70"/>
    </location>
</feature>
<keyword evidence="1" id="KW-1133">Transmembrane helix</keyword>
<sequence>MNKKKAVEYFRLINGRNPTERELNKLLSQDLSEKKQVNVNLYKENKINGIVAVTEFIMLALMAISVVFMFEVLFGRIGKHQILVSLVNINVGITSVMSVAMIIGNVRGLVISHRLHQHISGNILGILANIAIVGLDCIFLILVLENGGNLRDITLIQVPEIWIFIFPFMYVGAWLTFFRQSIGFKINNVLTKRCRDILLICSIIFLLANAFYLVSAFSYSTKLYFSGRIFNRVFLTDFTMLLVVAVFMRIVKFNRIHPFWYVMANLLLISLLIAGTTCTVDTKNAYQDAAEKISEINKEIKEDKRYESLSFDGEYNQVVNTDSKENKEASRFENKINKRQNSFGNGGVINLYSLDDGSMYFFENNFNGTLSKSGLKAINNRVSNLSSFVFEVNLFSKKLDKFGTTGDEQPLSNFFDLNTALKIINSKNYTGQITTNELETDGFLN</sequence>
<protein>
    <recommendedName>
        <fullName evidence="4">DUF4153 domain-containing protein</fullName>
    </recommendedName>
</protein>
<dbReference type="EMBL" id="JANDJP010000010">
    <property type="protein sequence ID" value="MDF9914235.1"/>
    <property type="molecule type" value="Genomic_DNA"/>
</dbReference>
<dbReference type="Proteomes" id="UP001152867">
    <property type="component" value="Unassembled WGS sequence"/>
</dbReference>
<feature type="transmembrane region" description="Helical" evidence="1">
    <location>
        <begin position="123"/>
        <end position="144"/>
    </location>
</feature>
<feature type="transmembrane region" description="Helical" evidence="1">
    <location>
        <begin position="259"/>
        <end position="277"/>
    </location>
</feature>
<keyword evidence="3" id="KW-1185">Reference proteome</keyword>
<evidence type="ECO:0000256" key="1">
    <source>
        <dbReference type="SAM" id="Phobius"/>
    </source>
</evidence>
<organism evidence="2 3">
    <name type="scientific">Furfurilactobacillus milii</name>
    <dbReference type="NCBI Taxonomy" id="2888272"/>
    <lineage>
        <taxon>Bacteria</taxon>
        <taxon>Bacillati</taxon>
        <taxon>Bacillota</taxon>
        <taxon>Bacilli</taxon>
        <taxon>Lactobacillales</taxon>
        <taxon>Lactobacillaceae</taxon>
        <taxon>Furfurilactobacillus</taxon>
    </lineage>
</organism>
<feature type="transmembrane region" description="Helical" evidence="1">
    <location>
        <begin position="229"/>
        <end position="247"/>
    </location>
</feature>
<keyword evidence="1" id="KW-0812">Transmembrane</keyword>
<evidence type="ECO:0000313" key="3">
    <source>
        <dbReference type="Proteomes" id="UP001152867"/>
    </source>
</evidence>
<name>A0ABT6DAS7_9LACO</name>
<evidence type="ECO:0008006" key="4">
    <source>
        <dbReference type="Google" id="ProtNLM"/>
    </source>
</evidence>
<gene>
    <name evidence="2" type="ORF">NNA32_08235</name>
</gene>
<feature type="transmembrane region" description="Helical" evidence="1">
    <location>
        <begin position="197"/>
        <end position="217"/>
    </location>
</feature>
<proteinExistence type="predicted"/>
<accession>A0ABT6DAS7</accession>
<feature type="transmembrane region" description="Helical" evidence="1">
    <location>
        <begin position="156"/>
        <end position="177"/>
    </location>
</feature>
<feature type="transmembrane region" description="Helical" evidence="1">
    <location>
        <begin position="82"/>
        <end position="103"/>
    </location>
</feature>
<keyword evidence="1" id="KW-0472">Membrane</keyword>